<reference evidence="6" key="1">
    <citation type="journal article" date="2014" name="Int. J. Syst. Evol. Microbiol.">
        <title>Complete genome sequence of Corynebacterium casei LMG S-19264T (=DSM 44701T), isolated from a smear-ripened cheese.</title>
        <authorList>
            <consortium name="US DOE Joint Genome Institute (JGI-PGF)"/>
            <person name="Walter F."/>
            <person name="Albersmeier A."/>
            <person name="Kalinowski J."/>
            <person name="Ruckert C."/>
        </authorList>
    </citation>
    <scope>NUCLEOTIDE SEQUENCE</scope>
    <source>
        <strain evidence="6">CGMCC 1.15448</strain>
    </source>
</reference>
<evidence type="ECO:0000256" key="4">
    <source>
        <dbReference type="ARBA" id="ARBA00023136"/>
    </source>
</evidence>
<dbReference type="EMBL" id="BMJC01000001">
    <property type="protein sequence ID" value="GGA87010.1"/>
    <property type="molecule type" value="Genomic_DNA"/>
</dbReference>
<accession>A0A8J2U8U2</accession>
<dbReference type="Proteomes" id="UP000607559">
    <property type="component" value="Unassembled WGS sequence"/>
</dbReference>
<proteinExistence type="predicted"/>
<sequence length="279" mass="32623">MFRKIIDYFVFSSLYIALCAVLMVWQTTWLLLGAAPSDRLLGFVFFSTICSYNFHWYLTPRSASPSRRVQWTNHHKALHFVLYLTGVVGACVYFFYLLPYFFALCFGAFLTFLYSAPKIPHPIFHHLRKIAVGKTLFLAFVWVYVTTVLPLIVAGAQWNVSFVLFTTGRFFLIYAICIIFDYRDRQDDKDQGIRSLITLLSEKGIDRLFWLSMTLFFLCNIALAFYHYPAYYIFLLVIPGVITTALYRPSKRNFSDDLYYIVLDGLMMFSGLLMFIFRI</sequence>
<feature type="transmembrane region" description="Helical" evidence="5">
    <location>
        <begin position="162"/>
        <end position="182"/>
    </location>
</feature>
<feature type="transmembrane region" description="Helical" evidence="5">
    <location>
        <begin position="40"/>
        <end position="58"/>
    </location>
</feature>
<protein>
    <recommendedName>
        <fullName evidence="8">Prenyltransferase</fullName>
    </recommendedName>
</protein>
<feature type="transmembrane region" description="Helical" evidence="5">
    <location>
        <begin position="12"/>
        <end position="34"/>
    </location>
</feature>
<keyword evidence="7" id="KW-1185">Reference proteome</keyword>
<comment type="subcellular location">
    <subcellularLocation>
        <location evidence="1">Membrane</location>
        <topology evidence="1">Multi-pass membrane protein</topology>
    </subcellularLocation>
</comment>
<feature type="transmembrane region" description="Helical" evidence="5">
    <location>
        <begin position="259"/>
        <end position="277"/>
    </location>
</feature>
<evidence type="ECO:0000256" key="5">
    <source>
        <dbReference type="SAM" id="Phobius"/>
    </source>
</evidence>
<keyword evidence="4 5" id="KW-0472">Membrane</keyword>
<keyword evidence="2 5" id="KW-0812">Transmembrane</keyword>
<evidence type="ECO:0000256" key="1">
    <source>
        <dbReference type="ARBA" id="ARBA00004141"/>
    </source>
</evidence>
<evidence type="ECO:0000313" key="7">
    <source>
        <dbReference type="Proteomes" id="UP000607559"/>
    </source>
</evidence>
<keyword evidence="3 5" id="KW-1133">Transmembrane helix</keyword>
<dbReference type="AlphaFoldDB" id="A0A8J2U8U2"/>
<name>A0A8J2U8U2_9BACT</name>
<evidence type="ECO:0000313" key="6">
    <source>
        <dbReference type="EMBL" id="GGA87010.1"/>
    </source>
</evidence>
<organism evidence="6 7">
    <name type="scientific">Puia dinghuensis</name>
    <dbReference type="NCBI Taxonomy" id="1792502"/>
    <lineage>
        <taxon>Bacteria</taxon>
        <taxon>Pseudomonadati</taxon>
        <taxon>Bacteroidota</taxon>
        <taxon>Chitinophagia</taxon>
        <taxon>Chitinophagales</taxon>
        <taxon>Chitinophagaceae</taxon>
        <taxon>Puia</taxon>
    </lineage>
</organism>
<dbReference type="InterPro" id="IPR000537">
    <property type="entry name" value="UbiA_prenyltransferase"/>
</dbReference>
<comment type="caution">
    <text evidence="6">The sequence shown here is derived from an EMBL/GenBank/DDBJ whole genome shotgun (WGS) entry which is preliminary data.</text>
</comment>
<evidence type="ECO:0000256" key="2">
    <source>
        <dbReference type="ARBA" id="ARBA00022692"/>
    </source>
</evidence>
<evidence type="ECO:0008006" key="8">
    <source>
        <dbReference type="Google" id="ProtNLM"/>
    </source>
</evidence>
<dbReference type="GO" id="GO:0016020">
    <property type="term" value="C:membrane"/>
    <property type="evidence" value="ECO:0007669"/>
    <property type="project" value="UniProtKB-SubCell"/>
</dbReference>
<dbReference type="RefSeq" id="WP_188928718.1">
    <property type="nucleotide sequence ID" value="NZ_BMJC01000001.1"/>
</dbReference>
<reference evidence="6" key="2">
    <citation type="submission" date="2020-09" db="EMBL/GenBank/DDBJ databases">
        <authorList>
            <person name="Sun Q."/>
            <person name="Zhou Y."/>
        </authorList>
    </citation>
    <scope>NUCLEOTIDE SEQUENCE</scope>
    <source>
        <strain evidence="6">CGMCC 1.15448</strain>
    </source>
</reference>
<gene>
    <name evidence="6" type="ORF">GCM10011511_07620</name>
</gene>
<evidence type="ECO:0000256" key="3">
    <source>
        <dbReference type="ARBA" id="ARBA00022989"/>
    </source>
</evidence>
<feature type="transmembrane region" description="Helical" evidence="5">
    <location>
        <begin position="136"/>
        <end position="156"/>
    </location>
</feature>
<feature type="transmembrane region" description="Helical" evidence="5">
    <location>
        <begin position="78"/>
        <end position="95"/>
    </location>
</feature>
<feature type="transmembrane region" description="Helical" evidence="5">
    <location>
        <begin position="101"/>
        <end position="116"/>
    </location>
</feature>
<dbReference type="GO" id="GO:0016765">
    <property type="term" value="F:transferase activity, transferring alkyl or aryl (other than methyl) groups"/>
    <property type="evidence" value="ECO:0007669"/>
    <property type="project" value="InterPro"/>
</dbReference>
<dbReference type="Pfam" id="PF01040">
    <property type="entry name" value="UbiA"/>
    <property type="match status" value="1"/>
</dbReference>